<comment type="caution">
    <text evidence="3">The sequence shown here is derived from an EMBL/GenBank/DDBJ whole genome shotgun (WGS) entry which is preliminary data.</text>
</comment>
<evidence type="ECO:0000256" key="1">
    <source>
        <dbReference type="SAM" id="MobiDB-lite"/>
    </source>
</evidence>
<feature type="region of interest" description="Disordered" evidence="1">
    <location>
        <begin position="62"/>
        <end position="125"/>
    </location>
</feature>
<dbReference type="EMBL" id="JAATEP010000011">
    <property type="protein sequence ID" value="NJP91403.1"/>
    <property type="molecule type" value="Genomic_DNA"/>
</dbReference>
<reference evidence="3 4" key="1">
    <citation type="submission" date="2020-03" db="EMBL/GenBank/DDBJ databases">
        <title>WGS of actinomycetes isolated from Thailand.</title>
        <authorList>
            <person name="Thawai C."/>
        </authorList>
    </citation>
    <scope>NUCLEOTIDE SEQUENCE [LARGE SCALE GENOMIC DNA]</scope>
    <source>
        <strain evidence="3 4">FMUSA5-5</strain>
    </source>
</reference>
<protein>
    <recommendedName>
        <fullName evidence="2">DNA polymerase Y-family little finger domain-containing protein</fullName>
    </recommendedName>
</protein>
<accession>A0ABX1B0M5</accession>
<keyword evidence="4" id="KW-1185">Reference proteome</keyword>
<dbReference type="Proteomes" id="UP000696294">
    <property type="component" value="Unassembled WGS sequence"/>
</dbReference>
<feature type="non-terminal residue" evidence="3">
    <location>
        <position position="1"/>
    </location>
</feature>
<evidence type="ECO:0000259" key="2">
    <source>
        <dbReference type="Pfam" id="PF11799"/>
    </source>
</evidence>
<dbReference type="InterPro" id="IPR017961">
    <property type="entry name" value="DNA_pol_Y-fam_little_finger"/>
</dbReference>
<dbReference type="Pfam" id="PF11799">
    <property type="entry name" value="IMS_C"/>
    <property type="match status" value="1"/>
</dbReference>
<feature type="domain" description="DNA polymerase Y-family little finger" evidence="2">
    <location>
        <begin position="18"/>
        <end position="82"/>
    </location>
</feature>
<evidence type="ECO:0000313" key="4">
    <source>
        <dbReference type="Proteomes" id="UP000696294"/>
    </source>
</evidence>
<evidence type="ECO:0000313" key="3">
    <source>
        <dbReference type="EMBL" id="NJP91403.1"/>
    </source>
</evidence>
<organism evidence="3 4">
    <name type="scientific">Nonomuraea composti</name>
    <dbReference type="NCBI Taxonomy" id="2720023"/>
    <lineage>
        <taxon>Bacteria</taxon>
        <taxon>Bacillati</taxon>
        <taxon>Actinomycetota</taxon>
        <taxon>Actinomycetes</taxon>
        <taxon>Streptosporangiales</taxon>
        <taxon>Streptosporangiaceae</taxon>
        <taxon>Nonomuraea</taxon>
    </lineage>
</organism>
<name>A0ABX1B0M5_9ACTN</name>
<sequence length="154" mass="17844">LGKGEAEVVTTPWIARGHSRETTFPHDLTDPAAIATHLTTLAQQVTHDAADAGRTITRVTVKIRTTPFQTRTRQTKLPAPHHRPRNHHPHRPRHPRPPRPHPPRPPHRRGRRIHDAEILNRQCEPHITRPMTMVYMLRRPAPAHHAQTMLRRMR</sequence>
<gene>
    <name evidence="3" type="ORF">HCN51_18375</name>
</gene>
<feature type="compositionally biased region" description="Basic and acidic residues" evidence="1">
    <location>
        <begin position="113"/>
        <end position="125"/>
    </location>
</feature>
<dbReference type="InterPro" id="IPR036775">
    <property type="entry name" value="DNA_pol_Y-fam_lit_finger_sf"/>
</dbReference>
<dbReference type="SUPFAM" id="SSF100879">
    <property type="entry name" value="Lesion bypass DNA polymerase (Y-family), little finger domain"/>
    <property type="match status" value="1"/>
</dbReference>
<feature type="compositionally biased region" description="Basic residues" evidence="1">
    <location>
        <begin position="79"/>
        <end position="112"/>
    </location>
</feature>
<proteinExistence type="predicted"/>
<dbReference type="Gene3D" id="3.30.1490.100">
    <property type="entry name" value="DNA polymerase, Y-family, little finger domain"/>
    <property type="match status" value="1"/>
</dbReference>
<feature type="compositionally biased region" description="Low complexity" evidence="1">
    <location>
        <begin position="62"/>
        <end position="72"/>
    </location>
</feature>